<name>A0A366FGE3_9HYPH</name>
<evidence type="ECO:0000256" key="4">
    <source>
        <dbReference type="ARBA" id="ARBA00022695"/>
    </source>
</evidence>
<keyword evidence="6" id="KW-0547">Nucleotide-binding</keyword>
<dbReference type="EMBL" id="QNRK01000011">
    <property type="protein sequence ID" value="RBP13744.1"/>
    <property type="molecule type" value="Genomic_DNA"/>
</dbReference>
<keyword evidence="7" id="KW-0067">ATP-binding</keyword>
<dbReference type="GO" id="GO:0005524">
    <property type="term" value="F:ATP binding"/>
    <property type="evidence" value="ECO:0007669"/>
    <property type="project" value="UniProtKB-KW"/>
</dbReference>
<dbReference type="GO" id="GO:0046872">
    <property type="term" value="F:metal ion binding"/>
    <property type="evidence" value="ECO:0007669"/>
    <property type="project" value="UniProtKB-KW"/>
</dbReference>
<evidence type="ECO:0000259" key="10">
    <source>
        <dbReference type="Pfam" id="PF01909"/>
    </source>
</evidence>
<evidence type="ECO:0000256" key="2">
    <source>
        <dbReference type="ARBA" id="ARBA00022649"/>
    </source>
</evidence>
<dbReference type="InterPro" id="IPR043519">
    <property type="entry name" value="NT_sf"/>
</dbReference>
<evidence type="ECO:0000256" key="3">
    <source>
        <dbReference type="ARBA" id="ARBA00022679"/>
    </source>
</evidence>
<evidence type="ECO:0000313" key="11">
    <source>
        <dbReference type="EMBL" id="RBP13744.1"/>
    </source>
</evidence>
<dbReference type="RefSeq" id="WP_113889308.1">
    <property type="nucleotide sequence ID" value="NZ_QNRK01000011.1"/>
</dbReference>
<evidence type="ECO:0000313" key="12">
    <source>
        <dbReference type="Proteomes" id="UP000253529"/>
    </source>
</evidence>
<evidence type="ECO:0000256" key="1">
    <source>
        <dbReference type="ARBA" id="ARBA00001946"/>
    </source>
</evidence>
<dbReference type="PANTHER" id="PTHR33571">
    <property type="entry name" value="SSL8005 PROTEIN"/>
    <property type="match status" value="1"/>
</dbReference>
<dbReference type="AlphaFoldDB" id="A0A366FGE3"/>
<feature type="domain" description="Polymerase nucleotidyl transferase" evidence="10">
    <location>
        <begin position="18"/>
        <end position="81"/>
    </location>
</feature>
<organism evidence="11 12">
    <name type="scientific">Roseiarcus fermentans</name>
    <dbReference type="NCBI Taxonomy" id="1473586"/>
    <lineage>
        <taxon>Bacteria</taxon>
        <taxon>Pseudomonadati</taxon>
        <taxon>Pseudomonadota</taxon>
        <taxon>Alphaproteobacteria</taxon>
        <taxon>Hyphomicrobiales</taxon>
        <taxon>Roseiarcaceae</taxon>
        <taxon>Roseiarcus</taxon>
    </lineage>
</organism>
<keyword evidence="5" id="KW-0479">Metal-binding</keyword>
<reference evidence="11 12" key="1">
    <citation type="submission" date="2018-06" db="EMBL/GenBank/DDBJ databases">
        <title>Genomic Encyclopedia of Type Strains, Phase IV (KMG-IV): sequencing the most valuable type-strain genomes for metagenomic binning, comparative biology and taxonomic classification.</title>
        <authorList>
            <person name="Goeker M."/>
        </authorList>
    </citation>
    <scope>NUCLEOTIDE SEQUENCE [LARGE SCALE GENOMIC DNA]</scope>
    <source>
        <strain evidence="11 12">DSM 24875</strain>
    </source>
</reference>
<gene>
    <name evidence="11" type="ORF">DFR50_1116</name>
</gene>
<dbReference type="Proteomes" id="UP000253529">
    <property type="component" value="Unassembled WGS sequence"/>
</dbReference>
<evidence type="ECO:0000256" key="7">
    <source>
        <dbReference type="ARBA" id="ARBA00022840"/>
    </source>
</evidence>
<dbReference type="OrthoDB" id="9809323at2"/>
<dbReference type="InterPro" id="IPR002934">
    <property type="entry name" value="Polymerase_NTP_transf_dom"/>
</dbReference>
<comment type="similarity">
    <text evidence="9">Belongs to the MntA antitoxin family.</text>
</comment>
<comment type="caution">
    <text evidence="11">The sequence shown here is derived from an EMBL/GenBank/DDBJ whole genome shotgun (WGS) entry which is preliminary data.</text>
</comment>
<dbReference type="CDD" id="cd05403">
    <property type="entry name" value="NT_KNTase_like"/>
    <property type="match status" value="1"/>
</dbReference>
<dbReference type="Gene3D" id="3.30.460.10">
    <property type="entry name" value="Beta Polymerase, domain 2"/>
    <property type="match status" value="1"/>
</dbReference>
<dbReference type="SUPFAM" id="SSF81301">
    <property type="entry name" value="Nucleotidyltransferase"/>
    <property type="match status" value="1"/>
</dbReference>
<evidence type="ECO:0000256" key="9">
    <source>
        <dbReference type="ARBA" id="ARBA00038276"/>
    </source>
</evidence>
<keyword evidence="8" id="KW-0460">Magnesium</keyword>
<dbReference type="InterPro" id="IPR052038">
    <property type="entry name" value="Type-VII_TA_antitoxin"/>
</dbReference>
<keyword evidence="12" id="KW-1185">Reference proteome</keyword>
<keyword evidence="3" id="KW-0808">Transferase</keyword>
<dbReference type="GO" id="GO:0016779">
    <property type="term" value="F:nucleotidyltransferase activity"/>
    <property type="evidence" value="ECO:0007669"/>
    <property type="project" value="UniProtKB-KW"/>
</dbReference>
<proteinExistence type="inferred from homology"/>
<evidence type="ECO:0000256" key="8">
    <source>
        <dbReference type="ARBA" id="ARBA00022842"/>
    </source>
</evidence>
<keyword evidence="4" id="KW-0548">Nucleotidyltransferase</keyword>
<sequence length="97" mass="10502">MRPSRALSENAERVATILTRFDVKNPRIFGSAARAEDDEQSDLDILVDPGDDLTLFDLARLERELSLVLGCKVDVTTPGGLSAEAAETAGRDLKAFP</sequence>
<keyword evidence="2" id="KW-1277">Toxin-antitoxin system</keyword>
<evidence type="ECO:0000256" key="5">
    <source>
        <dbReference type="ARBA" id="ARBA00022723"/>
    </source>
</evidence>
<dbReference type="PANTHER" id="PTHR33571:SF12">
    <property type="entry name" value="BSL3053 PROTEIN"/>
    <property type="match status" value="1"/>
</dbReference>
<comment type="cofactor">
    <cofactor evidence="1">
        <name>Mg(2+)</name>
        <dbReference type="ChEBI" id="CHEBI:18420"/>
    </cofactor>
</comment>
<accession>A0A366FGE3</accession>
<dbReference type="Pfam" id="PF01909">
    <property type="entry name" value="NTP_transf_2"/>
    <property type="match status" value="1"/>
</dbReference>
<protein>
    <recommendedName>
        <fullName evidence="10">Polymerase nucleotidyl transferase domain-containing protein</fullName>
    </recommendedName>
</protein>
<evidence type="ECO:0000256" key="6">
    <source>
        <dbReference type="ARBA" id="ARBA00022741"/>
    </source>
</evidence>